<dbReference type="EMBL" id="MGAF01000049">
    <property type="protein sequence ID" value="OGK39455.1"/>
    <property type="molecule type" value="Genomic_DNA"/>
</dbReference>
<dbReference type="SUPFAM" id="SSF82649">
    <property type="entry name" value="SufE/NifU"/>
    <property type="match status" value="1"/>
</dbReference>
<dbReference type="AlphaFoldDB" id="A0A1F7I7W3"/>
<dbReference type="CDD" id="cd06664">
    <property type="entry name" value="IscU_like"/>
    <property type="match status" value="1"/>
</dbReference>
<dbReference type="STRING" id="1802055.A3A74_06075"/>
<feature type="domain" description="NIF system FeS cluster assembly NifU N-terminal" evidence="1">
    <location>
        <begin position="4"/>
        <end position="115"/>
    </location>
</feature>
<accession>A0A1F7I7W3</accession>
<evidence type="ECO:0000313" key="3">
    <source>
        <dbReference type="Proteomes" id="UP000179270"/>
    </source>
</evidence>
<dbReference type="Pfam" id="PF01592">
    <property type="entry name" value="NifU_N"/>
    <property type="match status" value="1"/>
</dbReference>
<dbReference type="GO" id="GO:0016226">
    <property type="term" value="P:iron-sulfur cluster assembly"/>
    <property type="evidence" value="ECO:0007669"/>
    <property type="project" value="InterPro"/>
</dbReference>
<dbReference type="Gene3D" id="3.90.1010.10">
    <property type="match status" value="1"/>
</dbReference>
<reference evidence="2 3" key="1">
    <citation type="journal article" date="2016" name="Nat. Commun.">
        <title>Thousands of microbial genomes shed light on interconnected biogeochemical processes in an aquifer system.</title>
        <authorList>
            <person name="Anantharaman K."/>
            <person name="Brown C.T."/>
            <person name="Hug L.A."/>
            <person name="Sharon I."/>
            <person name="Castelle C.J."/>
            <person name="Probst A.J."/>
            <person name="Thomas B.C."/>
            <person name="Singh A."/>
            <person name="Wilkins M.J."/>
            <person name="Karaoz U."/>
            <person name="Brodie E.L."/>
            <person name="Williams K.H."/>
            <person name="Hubbard S.S."/>
            <person name="Banfield J.F."/>
        </authorList>
    </citation>
    <scope>NUCLEOTIDE SEQUENCE [LARGE SCALE GENOMIC DNA]</scope>
</reference>
<proteinExistence type="predicted"/>
<dbReference type="Proteomes" id="UP000179270">
    <property type="component" value="Unassembled WGS sequence"/>
</dbReference>
<dbReference type="NCBIfam" id="TIGR01994">
    <property type="entry name" value="SUF_scaf_2"/>
    <property type="match status" value="1"/>
</dbReference>
<dbReference type="GO" id="GO:0051536">
    <property type="term" value="F:iron-sulfur cluster binding"/>
    <property type="evidence" value="ECO:0007669"/>
    <property type="project" value="InterPro"/>
</dbReference>
<comment type="caution">
    <text evidence="2">The sequence shown here is derived from an EMBL/GenBank/DDBJ whole genome shotgun (WGS) entry which is preliminary data.</text>
</comment>
<dbReference type="PANTHER" id="PTHR10093">
    <property type="entry name" value="IRON-SULFUR CLUSTER ASSEMBLY ENZYME NIFU HOMOLOG"/>
    <property type="match status" value="1"/>
</dbReference>
<dbReference type="GO" id="GO:0005506">
    <property type="term" value="F:iron ion binding"/>
    <property type="evidence" value="ECO:0007669"/>
    <property type="project" value="InterPro"/>
</dbReference>
<evidence type="ECO:0000259" key="1">
    <source>
        <dbReference type="Pfam" id="PF01592"/>
    </source>
</evidence>
<sequence length="117" mass="13052">MSIYQEIILEHYKNPHNFGTIKDPTKKTSVSNPLCGDEIEMEIVFKKNKVSEIMFKGQGCAISQASASILTDFASGKSKDDLKKLDKNFMTKLLGIELGPNRIKCALLPLEALHKLI</sequence>
<gene>
    <name evidence="2" type="ORF">A3A74_06075</name>
</gene>
<protein>
    <submittedName>
        <fullName evidence="2">SUF system NifU family Fe-S cluster assembly protein</fullName>
    </submittedName>
</protein>
<dbReference type="InterPro" id="IPR002871">
    <property type="entry name" value="NIF_FeS_clus_asmbl_NifU_N"/>
</dbReference>
<name>A0A1F7I7W3_9BACT</name>
<organism evidence="2 3">
    <name type="scientific">Candidatus Roizmanbacteria bacterium RIFCSPLOWO2_01_FULL_35_13</name>
    <dbReference type="NCBI Taxonomy" id="1802055"/>
    <lineage>
        <taxon>Bacteria</taxon>
        <taxon>Candidatus Roizmaniibacteriota</taxon>
    </lineage>
</organism>
<evidence type="ECO:0000313" key="2">
    <source>
        <dbReference type="EMBL" id="OGK39455.1"/>
    </source>
</evidence>